<evidence type="ECO:0000313" key="2">
    <source>
        <dbReference type="Proteomes" id="UP000694240"/>
    </source>
</evidence>
<dbReference type="Proteomes" id="UP000694240">
    <property type="component" value="Chromosome 10"/>
</dbReference>
<name>A0A8T1ZLS5_9BRAS</name>
<dbReference type="AlphaFoldDB" id="A0A8T1ZLS5"/>
<comment type="caution">
    <text evidence="1">The sequence shown here is derived from an EMBL/GenBank/DDBJ whole genome shotgun (WGS) entry which is preliminary data.</text>
</comment>
<organism evidence="1 2">
    <name type="scientific">Arabidopsis thaliana x Arabidopsis arenosa</name>
    <dbReference type="NCBI Taxonomy" id="1240361"/>
    <lineage>
        <taxon>Eukaryota</taxon>
        <taxon>Viridiplantae</taxon>
        <taxon>Streptophyta</taxon>
        <taxon>Embryophyta</taxon>
        <taxon>Tracheophyta</taxon>
        <taxon>Spermatophyta</taxon>
        <taxon>Magnoliopsida</taxon>
        <taxon>eudicotyledons</taxon>
        <taxon>Gunneridae</taxon>
        <taxon>Pentapetalae</taxon>
        <taxon>rosids</taxon>
        <taxon>malvids</taxon>
        <taxon>Brassicales</taxon>
        <taxon>Brassicaceae</taxon>
        <taxon>Camelineae</taxon>
        <taxon>Arabidopsis</taxon>
    </lineage>
</organism>
<gene>
    <name evidence="1" type="ORF">ISN45_Aa05g012460</name>
</gene>
<keyword evidence="2" id="KW-1185">Reference proteome</keyword>
<accession>A0A8T1ZLS5</accession>
<sequence length="191" mass="20931">MVDHEKNNTGGCDIRASKIGELRYHLGREPEGFEEDESSTPVQALVKSVHPLPLIQDEEVCDDFYEIPSQHTLNELALPPPFLVPDSWRLVSADVGATSSNVESASNVSVLSLLVCDLVIRVCGVECSLKSWKYLGFSFNLKSIVVAEEGNGRFASFWIREKGSRVIGCGSRVQKQGDGLKARSCKGRGHP</sequence>
<evidence type="ECO:0000313" key="1">
    <source>
        <dbReference type="EMBL" id="KAG7559658.1"/>
    </source>
</evidence>
<dbReference type="EMBL" id="JAEFBK010000010">
    <property type="protein sequence ID" value="KAG7559658.1"/>
    <property type="molecule type" value="Genomic_DNA"/>
</dbReference>
<protein>
    <submittedName>
        <fullName evidence="1">Uncharacterized protein</fullName>
    </submittedName>
</protein>
<proteinExistence type="predicted"/>
<reference evidence="1 2" key="1">
    <citation type="submission" date="2020-12" db="EMBL/GenBank/DDBJ databases">
        <title>Concerted genomic and epigenomic changes stabilize Arabidopsis allopolyploids.</title>
        <authorList>
            <person name="Chen Z."/>
        </authorList>
    </citation>
    <scope>NUCLEOTIDE SEQUENCE [LARGE SCALE GENOMIC DNA]</scope>
    <source>
        <strain evidence="1">Allo738</strain>
        <tissue evidence="1">Leaf</tissue>
    </source>
</reference>